<dbReference type="EMBL" id="AZMM01017818">
    <property type="protein sequence ID" value="ETJ25408.1"/>
    <property type="molecule type" value="Genomic_DNA"/>
</dbReference>
<dbReference type="AlphaFoldDB" id="W1X534"/>
<name>W1X534_9ZZZZ</name>
<evidence type="ECO:0000313" key="1">
    <source>
        <dbReference type="EMBL" id="ETJ25408.1"/>
    </source>
</evidence>
<feature type="non-terminal residue" evidence="1">
    <location>
        <position position="1"/>
    </location>
</feature>
<gene>
    <name evidence="1" type="ORF">Q604_UNBC17818G0001</name>
</gene>
<accession>W1X534</accession>
<organism evidence="1">
    <name type="scientific">human gut metagenome</name>
    <dbReference type="NCBI Taxonomy" id="408170"/>
    <lineage>
        <taxon>unclassified sequences</taxon>
        <taxon>metagenomes</taxon>
        <taxon>organismal metagenomes</taxon>
    </lineage>
</organism>
<reference evidence="1" key="1">
    <citation type="submission" date="2013-12" db="EMBL/GenBank/DDBJ databases">
        <title>A Varibaculum cambriense genome reconstructed from a premature infant gut community with otherwise low bacterial novelty that shifts toward anaerobic metabolism during the third week of life.</title>
        <authorList>
            <person name="Brown C.T."/>
            <person name="Sharon I."/>
            <person name="Thomas B.C."/>
            <person name="Castelle C.J."/>
            <person name="Morowitz M.J."/>
            <person name="Banfield J.F."/>
        </authorList>
    </citation>
    <scope>NUCLEOTIDE SEQUENCE</scope>
</reference>
<sequence>ASNHLLEPSSGTINFNFGFCEIMYVASPDHTGAYPSKEVLDKCEVFVDLGDSLKLYDDAWMNIKTAS</sequence>
<comment type="caution">
    <text evidence="1">The sequence shown here is derived from an EMBL/GenBank/DDBJ whole genome shotgun (WGS) entry which is preliminary data.</text>
</comment>
<proteinExistence type="predicted"/>
<protein>
    <submittedName>
        <fullName evidence="1">Spermidine/putrescine ABC transporter, spermidine/putrescine-binding protein</fullName>
    </submittedName>
</protein>